<reference evidence="1" key="1">
    <citation type="submission" date="2020-02" db="EMBL/GenBank/DDBJ databases">
        <authorList>
            <person name="Meier V. D."/>
        </authorList>
    </citation>
    <scope>NUCLEOTIDE SEQUENCE</scope>
    <source>
        <strain evidence="1">AVDCRST_MAG19</strain>
    </source>
</reference>
<sequence length="142" mass="15633">MALVERVGEELARRWNRRQTIKRAGATVFGAVAAFSVKGTRSQELAGYCAYVTAGDCTCNPPNGTYCGRLAPEFCTGATCTGGCYIDESYRYVGGCWCSATCQYPTQYEGTYLIGHYQCCDCNCYGYQCACRQFVDESAYYA</sequence>
<evidence type="ECO:0000313" key="1">
    <source>
        <dbReference type="EMBL" id="CAA9579670.1"/>
    </source>
</evidence>
<organism evidence="1">
    <name type="scientific">uncultured Thermomicrobiales bacterium</name>
    <dbReference type="NCBI Taxonomy" id="1645740"/>
    <lineage>
        <taxon>Bacteria</taxon>
        <taxon>Pseudomonadati</taxon>
        <taxon>Thermomicrobiota</taxon>
        <taxon>Thermomicrobia</taxon>
        <taxon>Thermomicrobiales</taxon>
        <taxon>environmental samples</taxon>
    </lineage>
</organism>
<proteinExistence type="predicted"/>
<dbReference type="EMBL" id="CADCWL010000209">
    <property type="protein sequence ID" value="CAA9579670.1"/>
    <property type="molecule type" value="Genomic_DNA"/>
</dbReference>
<name>A0A6J4VJ63_9BACT</name>
<protein>
    <submittedName>
        <fullName evidence="1">Uncharacterized protein</fullName>
    </submittedName>
</protein>
<gene>
    <name evidence="1" type="ORF">AVDCRST_MAG19-3720</name>
</gene>
<dbReference type="AlphaFoldDB" id="A0A6J4VJ63"/>
<accession>A0A6J4VJ63</accession>